<sequence length="503" mass="56402">MSTNLKVNVRDGAAQQRLVHGSDNKNGHHFSGTCTSNPKLRIYPVKSTSTKKERMTKESKKLTVKKITTVTTARYLGLKVISRQHKTITSTDKSCDIVVLQKNVLETPSIGKGHCASVGGTVSSCGDLFDLTKFYAIHLGVNVEGCNEHEKSSPTTQLQAKKIEHERTMKIGSKDLRHDSKDKSAFCKVKKQDKHECNEESTYPKDIPTLHAVVLKYDNNEDTKCHQRSLGREAQTKNDIYDEQILPSQDEVILPKSTFSSVSQNNVRHQELLTRDTSPTIHNSAPQDTCVSFCEYDSTPNSNMATQTRSRLSSNLTLKADVCNDLYDKSCSKSDMCTKPDTEKYESNKSKARQSNHLPSKSEVGYQTPPNESLTLEFYTHKNKTKSNENSKTFVENRDNVKARNCKEVTMTLLSQQAMQEAASCTMPDRERLTHHDETLSTISKQVNDGFGGFSSGSSPTLGSCRGLSGLDYRSIWPIRKLLRENEKAKAKTVFCYKDYLDL</sequence>
<dbReference type="Proteomes" id="UP001283361">
    <property type="component" value="Unassembled WGS sequence"/>
</dbReference>
<evidence type="ECO:0000313" key="3">
    <source>
        <dbReference type="Proteomes" id="UP001283361"/>
    </source>
</evidence>
<gene>
    <name evidence="2" type="ORF">RRG08_005565</name>
</gene>
<name>A0AAE1E058_9GAST</name>
<feature type="region of interest" description="Disordered" evidence="1">
    <location>
        <begin position="338"/>
        <end position="370"/>
    </location>
</feature>
<organism evidence="2 3">
    <name type="scientific">Elysia crispata</name>
    <name type="common">lettuce slug</name>
    <dbReference type="NCBI Taxonomy" id="231223"/>
    <lineage>
        <taxon>Eukaryota</taxon>
        <taxon>Metazoa</taxon>
        <taxon>Spiralia</taxon>
        <taxon>Lophotrochozoa</taxon>
        <taxon>Mollusca</taxon>
        <taxon>Gastropoda</taxon>
        <taxon>Heterobranchia</taxon>
        <taxon>Euthyneura</taxon>
        <taxon>Panpulmonata</taxon>
        <taxon>Sacoglossa</taxon>
        <taxon>Placobranchoidea</taxon>
        <taxon>Plakobranchidae</taxon>
        <taxon>Elysia</taxon>
    </lineage>
</organism>
<evidence type="ECO:0000256" key="1">
    <source>
        <dbReference type="SAM" id="MobiDB-lite"/>
    </source>
</evidence>
<evidence type="ECO:0000313" key="2">
    <source>
        <dbReference type="EMBL" id="KAK3789419.1"/>
    </source>
</evidence>
<accession>A0AAE1E058</accession>
<dbReference type="EMBL" id="JAWDGP010001677">
    <property type="protein sequence ID" value="KAK3789419.1"/>
    <property type="molecule type" value="Genomic_DNA"/>
</dbReference>
<proteinExistence type="predicted"/>
<reference evidence="2" key="1">
    <citation type="journal article" date="2023" name="G3 (Bethesda)">
        <title>A reference genome for the long-term kleptoplast-retaining sea slug Elysia crispata morphotype clarki.</title>
        <authorList>
            <person name="Eastman K.E."/>
            <person name="Pendleton A.L."/>
            <person name="Shaikh M.A."/>
            <person name="Suttiyut T."/>
            <person name="Ogas R."/>
            <person name="Tomko P."/>
            <person name="Gavelis G."/>
            <person name="Widhalm J.R."/>
            <person name="Wisecaver J.H."/>
        </authorList>
    </citation>
    <scope>NUCLEOTIDE SEQUENCE</scope>
    <source>
        <strain evidence="2">ECLA1</strain>
    </source>
</reference>
<keyword evidence="3" id="KW-1185">Reference proteome</keyword>
<dbReference type="AlphaFoldDB" id="A0AAE1E058"/>
<comment type="caution">
    <text evidence="2">The sequence shown here is derived from an EMBL/GenBank/DDBJ whole genome shotgun (WGS) entry which is preliminary data.</text>
</comment>
<feature type="compositionally biased region" description="Basic and acidic residues" evidence="1">
    <location>
        <begin position="338"/>
        <end position="349"/>
    </location>
</feature>
<protein>
    <submittedName>
        <fullName evidence="2">Uncharacterized protein</fullName>
    </submittedName>
</protein>